<evidence type="ECO:0000313" key="2">
    <source>
        <dbReference type="EMBL" id="KAL0324720.1"/>
    </source>
</evidence>
<reference evidence="2" key="2">
    <citation type="journal article" date="2024" name="Plant">
        <title>Genomic evolution and insights into agronomic trait innovations of Sesamum species.</title>
        <authorList>
            <person name="Miao H."/>
            <person name="Wang L."/>
            <person name="Qu L."/>
            <person name="Liu H."/>
            <person name="Sun Y."/>
            <person name="Le M."/>
            <person name="Wang Q."/>
            <person name="Wei S."/>
            <person name="Zheng Y."/>
            <person name="Lin W."/>
            <person name="Duan Y."/>
            <person name="Cao H."/>
            <person name="Xiong S."/>
            <person name="Wang X."/>
            <person name="Wei L."/>
            <person name="Li C."/>
            <person name="Ma Q."/>
            <person name="Ju M."/>
            <person name="Zhao R."/>
            <person name="Li G."/>
            <person name="Mu C."/>
            <person name="Tian Q."/>
            <person name="Mei H."/>
            <person name="Zhang T."/>
            <person name="Gao T."/>
            <person name="Zhang H."/>
        </authorList>
    </citation>
    <scope>NUCLEOTIDE SEQUENCE</scope>
    <source>
        <strain evidence="2">KEN8</strain>
    </source>
</reference>
<dbReference type="InterPro" id="IPR025558">
    <property type="entry name" value="DUF4283"/>
</dbReference>
<gene>
    <name evidence="2" type="ORF">Scaly_2439100</name>
</gene>
<organism evidence="2">
    <name type="scientific">Sesamum calycinum</name>
    <dbReference type="NCBI Taxonomy" id="2727403"/>
    <lineage>
        <taxon>Eukaryota</taxon>
        <taxon>Viridiplantae</taxon>
        <taxon>Streptophyta</taxon>
        <taxon>Embryophyta</taxon>
        <taxon>Tracheophyta</taxon>
        <taxon>Spermatophyta</taxon>
        <taxon>Magnoliopsida</taxon>
        <taxon>eudicotyledons</taxon>
        <taxon>Gunneridae</taxon>
        <taxon>Pentapetalae</taxon>
        <taxon>asterids</taxon>
        <taxon>lamiids</taxon>
        <taxon>Lamiales</taxon>
        <taxon>Pedaliaceae</taxon>
        <taxon>Sesamum</taxon>
    </lineage>
</organism>
<name>A0AAW2LZU7_9LAMI</name>
<proteinExistence type="predicted"/>
<dbReference type="InterPro" id="IPR040256">
    <property type="entry name" value="At4g02000-like"/>
</dbReference>
<feature type="domain" description="DUF4283" evidence="1">
    <location>
        <begin position="67"/>
        <end position="146"/>
    </location>
</feature>
<protein>
    <recommendedName>
        <fullName evidence="1">DUF4283 domain-containing protein</fullName>
    </recommendedName>
</protein>
<accession>A0AAW2LZU7</accession>
<evidence type="ECO:0000259" key="1">
    <source>
        <dbReference type="Pfam" id="PF14111"/>
    </source>
</evidence>
<dbReference type="Pfam" id="PF14111">
    <property type="entry name" value="DUF4283"/>
    <property type="match status" value="1"/>
</dbReference>
<reference evidence="2" key="1">
    <citation type="submission" date="2020-06" db="EMBL/GenBank/DDBJ databases">
        <authorList>
            <person name="Li T."/>
            <person name="Hu X."/>
            <person name="Zhang T."/>
            <person name="Song X."/>
            <person name="Zhang H."/>
            <person name="Dai N."/>
            <person name="Sheng W."/>
            <person name="Hou X."/>
            <person name="Wei L."/>
        </authorList>
    </citation>
    <scope>NUCLEOTIDE SEQUENCE</scope>
    <source>
        <strain evidence="2">KEN8</strain>
        <tissue evidence="2">Leaf</tissue>
    </source>
</reference>
<dbReference type="AlphaFoldDB" id="A0AAW2LZU7"/>
<dbReference type="PANTHER" id="PTHR31286:SF179">
    <property type="entry name" value="RNASE H TYPE-1 DOMAIN-CONTAINING PROTEIN"/>
    <property type="match status" value="1"/>
</dbReference>
<dbReference type="PANTHER" id="PTHR31286">
    <property type="entry name" value="GLYCINE-RICH CELL WALL STRUCTURAL PROTEIN 1.8-LIKE"/>
    <property type="match status" value="1"/>
</dbReference>
<dbReference type="EMBL" id="JACGWM010000015">
    <property type="protein sequence ID" value="KAL0324720.1"/>
    <property type="molecule type" value="Genomic_DNA"/>
</dbReference>
<sequence>MAITVGGSSPPLRSYRDAVADVVVRPPPPPVSFDTVSFRPMGMLTRDQGMKVLRFSSEEIAHLSQPFRYALVGKFLHGYPSMQHLRRWMLAQGFRGDFSVGAINARHVFIKFALEEDYTKLWIKSIWFVDGFPMRVFKWTPTFNPREESPIVPIWVRLPELPIQFFDREALFSIARLLGTPLRTDVSTATLVHPSVARVCIEINLLEPLQTEIGLDFGTEMIIQPVVYERLPKYCATFRPVEGEDPRASDHADLREKLDAQRAQRELLTRRKGKHVVFEDVDRRQEATSSGVKGAEDGSVAMKLQDTVHETEPEPAPLFHEEAVDGGTERDMPILRSPPEICQGIADEATYPLEPVVPEEPLPQDDSPVCVEPVCVEPHPDTEDVALCPSGESTL</sequence>
<comment type="caution">
    <text evidence="2">The sequence shown here is derived from an EMBL/GenBank/DDBJ whole genome shotgun (WGS) entry which is preliminary data.</text>
</comment>